<keyword evidence="2" id="KW-1185">Reference proteome</keyword>
<dbReference type="EMBL" id="CM044706">
    <property type="protein sequence ID" value="KAI5659233.1"/>
    <property type="molecule type" value="Genomic_DNA"/>
</dbReference>
<comment type="caution">
    <text evidence="1">The sequence shown here is derived from an EMBL/GenBank/DDBJ whole genome shotgun (WGS) entry which is preliminary data.</text>
</comment>
<evidence type="ECO:0000313" key="1">
    <source>
        <dbReference type="EMBL" id="KAI5659233.1"/>
    </source>
</evidence>
<name>A0ACC0AE72_CATRO</name>
<organism evidence="1 2">
    <name type="scientific">Catharanthus roseus</name>
    <name type="common">Madagascar periwinkle</name>
    <name type="synonym">Vinca rosea</name>
    <dbReference type="NCBI Taxonomy" id="4058"/>
    <lineage>
        <taxon>Eukaryota</taxon>
        <taxon>Viridiplantae</taxon>
        <taxon>Streptophyta</taxon>
        <taxon>Embryophyta</taxon>
        <taxon>Tracheophyta</taxon>
        <taxon>Spermatophyta</taxon>
        <taxon>Magnoliopsida</taxon>
        <taxon>eudicotyledons</taxon>
        <taxon>Gunneridae</taxon>
        <taxon>Pentapetalae</taxon>
        <taxon>asterids</taxon>
        <taxon>lamiids</taxon>
        <taxon>Gentianales</taxon>
        <taxon>Apocynaceae</taxon>
        <taxon>Rauvolfioideae</taxon>
        <taxon>Vinceae</taxon>
        <taxon>Catharanthinae</taxon>
        <taxon>Catharanthus</taxon>
    </lineage>
</organism>
<proteinExistence type="predicted"/>
<evidence type="ECO:0000313" key="2">
    <source>
        <dbReference type="Proteomes" id="UP001060085"/>
    </source>
</evidence>
<sequence length="123" mass="14537">MDDSKNFRRPICVVLPKENFLFFHLETQEFQMTETDSSRIFGVFQYFKITFFGPSDHIGIGKIYNRKNFKRMGFSRNEDGEYIRGGEEEESENSKDEEEEGNEPRGMAEEKEKCRRDSKGIEI</sequence>
<dbReference type="Proteomes" id="UP001060085">
    <property type="component" value="Linkage Group LG06"/>
</dbReference>
<protein>
    <submittedName>
        <fullName evidence="1">Uncharacterized protein</fullName>
    </submittedName>
</protein>
<accession>A0ACC0AE72</accession>
<gene>
    <name evidence="1" type="ORF">M9H77_28026</name>
</gene>
<reference evidence="2" key="1">
    <citation type="journal article" date="2023" name="Nat. Plants">
        <title>Single-cell RNA sequencing provides a high-resolution roadmap for understanding the multicellular compartmentation of specialized metabolism.</title>
        <authorList>
            <person name="Sun S."/>
            <person name="Shen X."/>
            <person name="Li Y."/>
            <person name="Li Y."/>
            <person name="Wang S."/>
            <person name="Li R."/>
            <person name="Zhang H."/>
            <person name="Shen G."/>
            <person name="Guo B."/>
            <person name="Wei J."/>
            <person name="Xu J."/>
            <person name="St-Pierre B."/>
            <person name="Chen S."/>
            <person name="Sun C."/>
        </authorList>
    </citation>
    <scope>NUCLEOTIDE SEQUENCE [LARGE SCALE GENOMIC DNA]</scope>
</reference>